<evidence type="ECO:0000313" key="1">
    <source>
        <dbReference type="EMBL" id="PJG58939.1"/>
    </source>
</evidence>
<feature type="non-terminal residue" evidence="1">
    <location>
        <position position="1"/>
    </location>
</feature>
<comment type="caution">
    <text evidence="1">The sequence shown here is derived from an EMBL/GenBank/DDBJ whole genome shotgun (WGS) entry which is preliminary data.</text>
</comment>
<keyword evidence="2" id="KW-1185">Reference proteome</keyword>
<accession>A0A2H9U4N3</accession>
<sequence length="146" mass="15755">LLDTSPCVQRLLAGELGKGLRIFEPSAFVLEHLIPYLALTPVDEPVMLHITCSSRRMGLDNTLLAVARACAREVIVPEHIQCCGFAGDKGLMTPELNAAALASLRSQVPSDCRQGVSNSRTCEMGLSNHAGIPYHSILYLVDRAAK</sequence>
<evidence type="ECO:0000313" key="2">
    <source>
        <dbReference type="Proteomes" id="UP000235861"/>
    </source>
</evidence>
<protein>
    <submittedName>
        <fullName evidence="1">4Fe-4S ferredoxin</fullName>
    </submittedName>
</protein>
<gene>
    <name evidence="1" type="ORF">CUC53_09910</name>
</gene>
<name>A0A2H9U4N3_9GAMM</name>
<dbReference type="AlphaFoldDB" id="A0A2H9U4N3"/>
<dbReference type="EMBL" id="PGGC01000084">
    <property type="protein sequence ID" value="PJG58939.1"/>
    <property type="molecule type" value="Genomic_DNA"/>
</dbReference>
<dbReference type="Proteomes" id="UP000235861">
    <property type="component" value="Unassembled WGS sequence"/>
</dbReference>
<proteinExistence type="predicted"/>
<reference evidence="1 2" key="1">
    <citation type="submission" date="2017-11" db="EMBL/GenBank/DDBJ databases">
        <title>Draft genome sequence of environmental isolate Aeromonas cavernicola sp. nov. MDC 2508.</title>
        <authorList>
            <person name="Colston S.M."/>
            <person name="Navarro A."/>
            <person name="Martinez-Murcia A.J."/>
            <person name="Graf J."/>
        </authorList>
    </citation>
    <scope>NUCLEOTIDE SEQUENCE [LARGE SCALE GENOMIC DNA]</scope>
    <source>
        <strain evidence="1 2">MDC 2508</strain>
    </source>
</reference>
<organism evidence="1 2">
    <name type="scientific">Aeromonas cavernicola</name>
    <dbReference type="NCBI Taxonomy" id="1006623"/>
    <lineage>
        <taxon>Bacteria</taxon>
        <taxon>Pseudomonadati</taxon>
        <taxon>Pseudomonadota</taxon>
        <taxon>Gammaproteobacteria</taxon>
        <taxon>Aeromonadales</taxon>
        <taxon>Aeromonadaceae</taxon>
        <taxon>Aeromonas</taxon>
    </lineage>
</organism>